<sequence>MINGLETSQLLVLYSYFCCMGQYSMGDALHKFLQASRLKGDMQAFQIEAIWEQLMGKTISKYTKSIKIVHRTLYITTDVAPLKQELKYQKETIKLRVNEALKSNEIQEVVIQ</sequence>
<gene>
    <name evidence="1" type="ORF">SAMN05444008_102125</name>
</gene>
<dbReference type="EMBL" id="FQUO01000002">
    <property type="protein sequence ID" value="SHE63587.1"/>
    <property type="molecule type" value="Genomic_DNA"/>
</dbReference>
<name>A0A1M4V3W6_9BACT</name>
<dbReference type="AlphaFoldDB" id="A0A1M4V3W6"/>
<evidence type="ECO:0000313" key="1">
    <source>
        <dbReference type="EMBL" id="SHE63587.1"/>
    </source>
</evidence>
<organism evidence="1 2">
    <name type="scientific">Cnuella takakiae</name>
    <dbReference type="NCBI Taxonomy" id="1302690"/>
    <lineage>
        <taxon>Bacteria</taxon>
        <taxon>Pseudomonadati</taxon>
        <taxon>Bacteroidota</taxon>
        <taxon>Chitinophagia</taxon>
        <taxon>Chitinophagales</taxon>
        <taxon>Chitinophagaceae</taxon>
        <taxon>Cnuella</taxon>
    </lineage>
</organism>
<dbReference type="Proteomes" id="UP000184368">
    <property type="component" value="Unassembled WGS sequence"/>
</dbReference>
<proteinExistence type="predicted"/>
<dbReference type="Pfam" id="PF05258">
    <property type="entry name" value="DciA"/>
    <property type="match status" value="1"/>
</dbReference>
<dbReference type="STRING" id="1302690.BUE76_13075"/>
<protein>
    <recommendedName>
        <fullName evidence="3">DUF721 domain-containing protein</fullName>
    </recommendedName>
</protein>
<accession>A0A1M4V3W6</accession>
<keyword evidence="2" id="KW-1185">Reference proteome</keyword>
<dbReference type="InterPro" id="IPR007922">
    <property type="entry name" value="DciA-like"/>
</dbReference>
<evidence type="ECO:0008006" key="3">
    <source>
        <dbReference type="Google" id="ProtNLM"/>
    </source>
</evidence>
<reference evidence="1 2" key="1">
    <citation type="submission" date="2016-11" db="EMBL/GenBank/DDBJ databases">
        <authorList>
            <person name="Jaros S."/>
            <person name="Januszkiewicz K."/>
            <person name="Wedrychowicz H."/>
        </authorList>
    </citation>
    <scope>NUCLEOTIDE SEQUENCE [LARGE SCALE GENOMIC DNA]</scope>
    <source>
        <strain evidence="1 2">DSM 26897</strain>
    </source>
</reference>
<evidence type="ECO:0000313" key="2">
    <source>
        <dbReference type="Proteomes" id="UP000184368"/>
    </source>
</evidence>